<name>A0AAP5IFI3_9CYAN</name>
<dbReference type="InterPro" id="IPR054644">
    <property type="entry name" value="Xrt_dep_XDD4"/>
</dbReference>
<dbReference type="AlphaFoldDB" id="A0AAP5IFI3"/>
<gene>
    <name evidence="1" type="ORF">G7B40_038065</name>
</gene>
<evidence type="ECO:0000313" key="2">
    <source>
        <dbReference type="Proteomes" id="UP000667802"/>
    </source>
</evidence>
<protein>
    <submittedName>
        <fullName evidence="1">PEP-CTERM sorting domain-containing protein</fullName>
    </submittedName>
</protein>
<evidence type="ECO:0000313" key="1">
    <source>
        <dbReference type="EMBL" id="MDR9900314.1"/>
    </source>
</evidence>
<sequence length="285" mass="29770">MTKQESLKDIQKKDFSKVYPPDSKKIIRYITSTLSLLAVLTVGQMSKANAASMTFSVTGTNSVSKNALAASVVFDNSLNPGKLTISLSNNKGVSVPSDVLTAVLWDYNGSPLNLGLSSATASKVTANNGSSTTNNVDLLGCLDEWQFASTSKTAGFTTGVNQHYGLGTAGLGIFASNGGQQFNYGIIGGYNSNANPAVKGGTFINNSATFVLSSLPTNFDIQKISNVRFQYGTSLTEPSIVQAQGSYYTPPSPPKKVPESSTAAALGLFALVGLGLKKKVAVALR</sequence>
<proteinExistence type="predicted"/>
<accession>A0AAP5IFI3</accession>
<keyword evidence="2" id="KW-1185">Reference proteome</keyword>
<dbReference type="EMBL" id="JAALHA020000033">
    <property type="protein sequence ID" value="MDR9900314.1"/>
    <property type="molecule type" value="Genomic_DNA"/>
</dbReference>
<reference evidence="2" key="1">
    <citation type="journal article" date="2021" name="Science">
        <title>Hunting the eagle killer: A cyanobacterial neurotoxin causes vacuolar myelinopathy.</title>
        <authorList>
            <person name="Breinlinger S."/>
            <person name="Phillips T.J."/>
            <person name="Haram B.N."/>
            <person name="Mares J."/>
            <person name="Martinez Yerena J.A."/>
            <person name="Hrouzek P."/>
            <person name="Sobotka R."/>
            <person name="Henderson W.M."/>
            <person name="Schmieder P."/>
            <person name="Williams S.M."/>
            <person name="Lauderdale J.D."/>
            <person name="Wilde H.D."/>
            <person name="Gerrin W."/>
            <person name="Kust A."/>
            <person name="Washington J.W."/>
            <person name="Wagner C."/>
            <person name="Geier B."/>
            <person name="Liebeke M."/>
            <person name="Enke H."/>
            <person name="Niedermeyer T.H.J."/>
            <person name="Wilde S.B."/>
        </authorList>
    </citation>
    <scope>NUCLEOTIDE SEQUENCE [LARGE SCALE GENOMIC DNA]</scope>
    <source>
        <strain evidence="2">Thurmond2011</strain>
    </source>
</reference>
<dbReference type="NCBIfam" id="NF045504">
    <property type="entry name" value="Xrt_dep_XDD4"/>
    <property type="match status" value="1"/>
</dbReference>
<organism evidence="1 2">
    <name type="scientific">Aetokthonos hydrillicola Thurmond2011</name>
    <dbReference type="NCBI Taxonomy" id="2712845"/>
    <lineage>
        <taxon>Bacteria</taxon>
        <taxon>Bacillati</taxon>
        <taxon>Cyanobacteriota</taxon>
        <taxon>Cyanophyceae</taxon>
        <taxon>Nostocales</taxon>
        <taxon>Hapalosiphonaceae</taxon>
        <taxon>Aetokthonos</taxon>
    </lineage>
</organism>
<comment type="caution">
    <text evidence="1">The sequence shown here is derived from an EMBL/GenBank/DDBJ whole genome shotgun (WGS) entry which is preliminary data.</text>
</comment>
<dbReference type="Proteomes" id="UP000667802">
    <property type="component" value="Unassembled WGS sequence"/>
</dbReference>